<proteinExistence type="evidence at protein level"/>
<feature type="region of interest" description="Disordered" evidence="3">
    <location>
        <begin position="1"/>
        <end position="41"/>
    </location>
</feature>
<name>A0A7M7REW2_STRPU</name>
<dbReference type="AlphaFoldDB" id="A0A7M7REW2"/>
<dbReference type="InParanoid" id="A0A7M7REW2"/>
<evidence type="ECO:0000313" key="5">
    <source>
        <dbReference type="EnsemblMetazoa" id="XP_787312"/>
    </source>
</evidence>
<evidence type="ECO:0007829" key="7">
    <source>
        <dbReference type="PDB" id="8SNB"/>
    </source>
</evidence>
<protein>
    <recommendedName>
        <fullName evidence="4">Trichohyalin-plectin-homology domain-containing protein</fullName>
    </recommendedName>
</protein>
<dbReference type="PANTHER" id="PTHR28663:SF1">
    <property type="entry name" value="CILIA- AND FLAGELLA- ASSOCIATED PROTEIN 210"/>
    <property type="match status" value="1"/>
</dbReference>
<dbReference type="KEGG" id="spu:582259"/>
<reference evidence="6" key="1">
    <citation type="submission" date="2015-02" db="EMBL/GenBank/DDBJ databases">
        <title>Genome sequencing for Strongylocentrotus purpuratus.</title>
        <authorList>
            <person name="Murali S."/>
            <person name="Liu Y."/>
            <person name="Vee V."/>
            <person name="English A."/>
            <person name="Wang M."/>
            <person name="Skinner E."/>
            <person name="Han Y."/>
            <person name="Muzny D.M."/>
            <person name="Worley K.C."/>
            <person name="Gibbs R.A."/>
        </authorList>
    </citation>
    <scope>NUCLEOTIDE SEQUENCE</scope>
</reference>
<dbReference type="InterPro" id="IPR043597">
    <property type="entry name" value="TPH_dom"/>
</dbReference>
<organism evidence="5 6">
    <name type="scientific">Strongylocentrotus purpuratus</name>
    <name type="common">Purple sea urchin</name>
    <dbReference type="NCBI Taxonomy" id="7668"/>
    <lineage>
        <taxon>Eukaryota</taxon>
        <taxon>Metazoa</taxon>
        <taxon>Echinodermata</taxon>
        <taxon>Eleutherozoa</taxon>
        <taxon>Echinozoa</taxon>
        <taxon>Echinoidea</taxon>
        <taxon>Euechinoidea</taxon>
        <taxon>Echinacea</taxon>
        <taxon>Camarodonta</taxon>
        <taxon>Echinidea</taxon>
        <taxon>Strongylocentrotidae</taxon>
        <taxon>Strongylocentrotus</taxon>
    </lineage>
</organism>
<dbReference type="OrthoDB" id="331765at2759"/>
<evidence type="ECO:0000313" key="6">
    <source>
        <dbReference type="Proteomes" id="UP000007110"/>
    </source>
</evidence>
<dbReference type="EnsemblMetazoa" id="XM_782219">
    <property type="protein sequence ID" value="XP_787312"/>
    <property type="gene ID" value="LOC582259"/>
</dbReference>
<evidence type="ECO:0000256" key="2">
    <source>
        <dbReference type="SAM" id="Coils"/>
    </source>
</evidence>
<dbReference type="PANTHER" id="PTHR28663">
    <property type="entry name" value="COILED-COIL DOMAIN-CONTAINING PROTEIN 173"/>
    <property type="match status" value="1"/>
</dbReference>
<dbReference type="PDB" id="8SNB">
    <property type="method" value="EM"/>
    <property type="resolution" value="3.30 A"/>
    <property type="chains" value="3N/3O=1-560"/>
</dbReference>
<accession>A0A7M7REW2</accession>
<feature type="coiled-coil region" evidence="2">
    <location>
        <begin position="343"/>
        <end position="436"/>
    </location>
</feature>
<keyword evidence="7" id="KW-0002">3D-structure</keyword>
<sequence>MAQEQVRHGRRRGQKKNSPIGNRSGGAPPAGPGMMLPDGSDLRQVTVLSKADWSRIRAQLERKQREEEAFRAKREAKEALHQQSKDMVKNWSNTIAGQRLQKLEARKIREEKEEAERVQIDIEEAKYQAEKRKEAIDKAKTLQYYQTDRVKGFHGALLLTEVLKERDAQLDLKRAREAAMEGNDMELYLRAQRELEEGILADQEKALKRMQDRKANSEFQTQQIQEHLQQAEIDNIQDVREGRELKEQVDYYNAERAKIERIRLGEKQDLMHSHLKTVADRDLIRAAQEQKEEEEEEEIRIFAAAKKKMTKLRRKREKELWQEKQDNVTRMVNDLDSQMKAKADDEDDRIAKAVADREAAREKEMQEKESRLEDDLKQMALHRTQQMKQKEKEERQERRRELEALHLKIEADRLFATKQEEKMKQIRQENENLKGFHSNQIQERHELKLLGRAEQLEMDKKNIDLLALEEQQFQEYAGKVIKHCKEGERNVYPLEKAAREGHGGGHGPVFDGKGGIRPSYLTNDRVGVELPYYQKGSTDEVKYAHIGKPSNTRKRLGFVW</sequence>
<reference evidence="7" key="3">
    <citation type="journal article" date="2023" name="Cell">
        <title>Structural specializations of the sperm tail.</title>
        <authorList>
            <person name="Leung M.R."/>
            <person name="Zeng J."/>
            <person name="Wang X."/>
            <person name="Roelofs M.C."/>
            <person name="Huang W."/>
            <person name="Zenezini Chiozzi R."/>
            <person name="Hevler J.F."/>
            <person name="Heck A.J.R."/>
            <person name="Dutcher S.K."/>
            <person name="Brown A."/>
            <person name="Zhang R."/>
            <person name="Zeev-Ben-Mordehai T."/>
        </authorList>
    </citation>
    <scope>STRUCTURE BY ELECTRON MICROSCOPY (3.30 ANGSTROMS)</scope>
</reference>
<dbReference type="Proteomes" id="UP000007110">
    <property type="component" value="Unassembled WGS sequence"/>
</dbReference>
<dbReference type="RefSeq" id="XP_787312.1">
    <property type="nucleotide sequence ID" value="XM_782219.5"/>
</dbReference>
<dbReference type="GeneID" id="582259"/>
<reference evidence="5" key="2">
    <citation type="submission" date="2021-01" db="UniProtKB">
        <authorList>
            <consortium name="EnsemblMetazoa"/>
        </authorList>
    </citation>
    <scope>IDENTIFICATION</scope>
</reference>
<dbReference type="CTD" id="424161"/>
<feature type="coiled-coil region" evidence="2">
    <location>
        <begin position="60"/>
        <end position="128"/>
    </location>
</feature>
<keyword evidence="1 2" id="KW-0175">Coiled coil</keyword>
<evidence type="ECO:0000256" key="1">
    <source>
        <dbReference type="ARBA" id="ARBA00023054"/>
    </source>
</evidence>
<dbReference type="Pfam" id="PF13868">
    <property type="entry name" value="TPH"/>
    <property type="match status" value="1"/>
</dbReference>
<evidence type="ECO:0000256" key="3">
    <source>
        <dbReference type="SAM" id="MobiDB-lite"/>
    </source>
</evidence>
<dbReference type="GO" id="GO:0005879">
    <property type="term" value="C:axonemal microtubule"/>
    <property type="evidence" value="ECO:0000318"/>
    <property type="project" value="GO_Central"/>
</dbReference>
<dbReference type="FunCoup" id="A0A7M7REW2">
    <property type="interactions" value="205"/>
</dbReference>
<dbReference type="EMDB" id="EMD-40619"/>
<evidence type="ECO:0000259" key="4">
    <source>
        <dbReference type="Pfam" id="PF13868"/>
    </source>
</evidence>
<dbReference type="OMA" id="EMHFRSQ"/>
<feature type="domain" description="Trichohyalin-plectin-homology" evidence="4">
    <location>
        <begin position="145"/>
        <end position="483"/>
    </location>
</feature>
<dbReference type="InterPro" id="IPR039986">
    <property type="entry name" value="CFAP210"/>
</dbReference>
<keyword evidence="6" id="KW-1185">Reference proteome</keyword>